<dbReference type="Proteomes" id="UP000191901">
    <property type="component" value="Chromosome"/>
</dbReference>
<gene>
    <name evidence="11" type="ORF">XM38_028060</name>
</gene>
<evidence type="ECO:0000256" key="3">
    <source>
        <dbReference type="ARBA" id="ARBA00022679"/>
    </source>
</evidence>
<evidence type="ECO:0000313" key="11">
    <source>
        <dbReference type="EMBL" id="ASC71852.1"/>
    </source>
</evidence>
<dbReference type="STRING" id="1641165.XM38_08580"/>
<dbReference type="GO" id="GO:0005524">
    <property type="term" value="F:ATP binding"/>
    <property type="evidence" value="ECO:0007669"/>
    <property type="project" value="UniProtKB-KW"/>
</dbReference>
<evidence type="ECO:0000256" key="5">
    <source>
        <dbReference type="ARBA" id="ARBA00022777"/>
    </source>
</evidence>
<keyword evidence="9" id="KW-0472">Membrane</keyword>
<dbReference type="InterPro" id="IPR011009">
    <property type="entry name" value="Kinase-like_dom_sf"/>
</dbReference>
<keyword evidence="2" id="KW-0723">Serine/threonine-protein kinase</keyword>
<feature type="domain" description="Protein kinase" evidence="10">
    <location>
        <begin position="12"/>
        <end position="271"/>
    </location>
</feature>
<keyword evidence="4" id="KW-0547">Nucleotide-binding</keyword>
<dbReference type="EMBL" id="CP021983">
    <property type="protein sequence ID" value="ASC71852.1"/>
    <property type="molecule type" value="Genomic_DNA"/>
</dbReference>
<dbReference type="SMART" id="SM00220">
    <property type="entry name" value="S_TKc"/>
    <property type="match status" value="1"/>
</dbReference>
<dbReference type="CDD" id="cd14014">
    <property type="entry name" value="STKc_PknB_like"/>
    <property type="match status" value="1"/>
</dbReference>
<evidence type="ECO:0000256" key="6">
    <source>
        <dbReference type="ARBA" id="ARBA00022840"/>
    </source>
</evidence>
<organism evidence="11 12">
    <name type="scientific">Halomicronema hongdechloris C2206</name>
    <dbReference type="NCBI Taxonomy" id="1641165"/>
    <lineage>
        <taxon>Bacteria</taxon>
        <taxon>Bacillati</taxon>
        <taxon>Cyanobacteriota</taxon>
        <taxon>Cyanophyceae</taxon>
        <taxon>Nodosilineales</taxon>
        <taxon>Nodosilineaceae</taxon>
        <taxon>Halomicronema</taxon>
    </lineage>
</organism>
<reference evidence="11 12" key="1">
    <citation type="journal article" date="2016" name="Biochim. Biophys. Acta">
        <title>Characterization of red-shifted phycobilisomes isolated from the chlorophyll f-containing cyanobacterium Halomicronema hongdechloris.</title>
        <authorList>
            <person name="Li Y."/>
            <person name="Lin Y."/>
            <person name="Garvey C.J."/>
            <person name="Birch D."/>
            <person name="Corkery R.W."/>
            <person name="Loughlin P.C."/>
            <person name="Scheer H."/>
            <person name="Willows R.D."/>
            <person name="Chen M."/>
        </authorList>
    </citation>
    <scope>NUCLEOTIDE SEQUENCE [LARGE SCALE GENOMIC DNA]</scope>
    <source>
        <strain evidence="11 12">C2206</strain>
    </source>
</reference>
<comment type="catalytic activity">
    <reaction evidence="8">
        <text>L-seryl-[protein] + ATP = O-phospho-L-seryl-[protein] + ADP + H(+)</text>
        <dbReference type="Rhea" id="RHEA:17989"/>
        <dbReference type="Rhea" id="RHEA-COMP:9863"/>
        <dbReference type="Rhea" id="RHEA-COMP:11604"/>
        <dbReference type="ChEBI" id="CHEBI:15378"/>
        <dbReference type="ChEBI" id="CHEBI:29999"/>
        <dbReference type="ChEBI" id="CHEBI:30616"/>
        <dbReference type="ChEBI" id="CHEBI:83421"/>
        <dbReference type="ChEBI" id="CHEBI:456216"/>
        <dbReference type="EC" id="2.7.11.1"/>
    </reaction>
</comment>
<proteinExistence type="predicted"/>
<dbReference type="GO" id="GO:0004674">
    <property type="term" value="F:protein serine/threonine kinase activity"/>
    <property type="evidence" value="ECO:0007669"/>
    <property type="project" value="UniProtKB-KW"/>
</dbReference>
<protein>
    <recommendedName>
        <fullName evidence="1">non-specific serine/threonine protein kinase</fullName>
        <ecNumber evidence="1">2.7.11.1</ecNumber>
    </recommendedName>
</protein>
<evidence type="ECO:0000256" key="1">
    <source>
        <dbReference type="ARBA" id="ARBA00012513"/>
    </source>
</evidence>
<keyword evidence="6" id="KW-0067">ATP-binding</keyword>
<feature type="transmembrane region" description="Helical" evidence="9">
    <location>
        <begin position="394"/>
        <end position="412"/>
    </location>
</feature>
<keyword evidence="5 11" id="KW-0418">Kinase</keyword>
<keyword evidence="12" id="KW-1185">Reference proteome</keyword>
<evidence type="ECO:0000256" key="7">
    <source>
        <dbReference type="ARBA" id="ARBA00047899"/>
    </source>
</evidence>
<dbReference type="Gene3D" id="3.30.200.20">
    <property type="entry name" value="Phosphorylase Kinase, domain 1"/>
    <property type="match status" value="1"/>
</dbReference>
<dbReference type="RefSeq" id="WP_080807710.1">
    <property type="nucleotide sequence ID" value="NZ_CP021983.2"/>
</dbReference>
<keyword evidence="9" id="KW-1133">Transmembrane helix</keyword>
<sequence length="586" mass="64232">MTDFPDFTPYGYTLTDVLGCNRAGGRVTYLAQDCNHCTEVVIKQFQFAQTTAWSDLEAHEREIEVLRSLNHPGIPRYLDSFQTDNGFCMVQEYKQARPLSATRSFGPAEVRQLAIALLEILVYLQSRFPPVIHRDIKPDNILVDDHLRVYLVDFGFARIGDGEVGVSSVVKGTLGFMPPEQLFNRALTEASDLYGLGMTLVCLLTKTQPDAIGDLVDISYRVKFKHLLPTVNRPWINWLERLVEPRLKDRYSNAVTALEAVPNCAIYSPKVHLSTATIQLAATQSRQTLTHSLHIHNPIPETTLQGTWTIEPHPSDGPSDLQRHPWISVQPASFAGNRIDCQITVDVGRLMPDRLYERTLRLTSNALPEAYTLPLQVRTASVLAQKSQTYWQSLSLLFLFALFLYRGVYWFVGNPLAVDGNLALASFGTAAGTAAGFEIAGWTLATTGATISANASIIAGGGVGLITFLVAWSMAGAIGGSLTEILLGGGVGLASGWIAGIALGMTVEALINRYLSPGFAIRLALLTMALGCSLSLGLTIGLMRPEILALLTLLSLSLGTHLIQEPLRRARIIAHQQRTHRHLIRP</sequence>
<keyword evidence="3" id="KW-0808">Transferase</keyword>
<evidence type="ECO:0000256" key="2">
    <source>
        <dbReference type="ARBA" id="ARBA00022527"/>
    </source>
</evidence>
<evidence type="ECO:0000259" key="10">
    <source>
        <dbReference type="PROSITE" id="PS50011"/>
    </source>
</evidence>
<evidence type="ECO:0000256" key="8">
    <source>
        <dbReference type="ARBA" id="ARBA00048679"/>
    </source>
</evidence>
<feature type="transmembrane region" description="Helical" evidence="9">
    <location>
        <begin position="547"/>
        <end position="563"/>
    </location>
</feature>
<feature type="transmembrane region" description="Helical" evidence="9">
    <location>
        <begin position="424"/>
        <end position="445"/>
    </location>
</feature>
<dbReference type="PANTHER" id="PTHR24363">
    <property type="entry name" value="SERINE/THREONINE PROTEIN KINASE"/>
    <property type="match status" value="1"/>
</dbReference>
<feature type="transmembrane region" description="Helical" evidence="9">
    <location>
        <begin position="519"/>
        <end position="541"/>
    </location>
</feature>
<feature type="transmembrane region" description="Helical" evidence="9">
    <location>
        <begin position="485"/>
        <end position="507"/>
    </location>
</feature>
<feature type="transmembrane region" description="Helical" evidence="9">
    <location>
        <begin position="457"/>
        <end position="479"/>
    </location>
</feature>
<evidence type="ECO:0000256" key="4">
    <source>
        <dbReference type="ARBA" id="ARBA00022741"/>
    </source>
</evidence>
<dbReference type="EC" id="2.7.11.1" evidence="1"/>
<dbReference type="InterPro" id="IPR000719">
    <property type="entry name" value="Prot_kinase_dom"/>
</dbReference>
<dbReference type="KEGG" id="hhg:XM38_028060"/>
<dbReference type="PROSITE" id="PS00108">
    <property type="entry name" value="PROTEIN_KINASE_ST"/>
    <property type="match status" value="1"/>
</dbReference>
<evidence type="ECO:0000256" key="9">
    <source>
        <dbReference type="SAM" id="Phobius"/>
    </source>
</evidence>
<comment type="catalytic activity">
    <reaction evidence="7">
        <text>L-threonyl-[protein] + ATP = O-phospho-L-threonyl-[protein] + ADP + H(+)</text>
        <dbReference type="Rhea" id="RHEA:46608"/>
        <dbReference type="Rhea" id="RHEA-COMP:11060"/>
        <dbReference type="Rhea" id="RHEA-COMP:11605"/>
        <dbReference type="ChEBI" id="CHEBI:15378"/>
        <dbReference type="ChEBI" id="CHEBI:30013"/>
        <dbReference type="ChEBI" id="CHEBI:30616"/>
        <dbReference type="ChEBI" id="CHEBI:61977"/>
        <dbReference type="ChEBI" id="CHEBI:456216"/>
        <dbReference type="EC" id="2.7.11.1"/>
    </reaction>
</comment>
<dbReference type="Pfam" id="PF00069">
    <property type="entry name" value="Pkinase"/>
    <property type="match status" value="1"/>
</dbReference>
<dbReference type="AlphaFoldDB" id="A0A1Z3HNI7"/>
<dbReference type="SUPFAM" id="SSF56112">
    <property type="entry name" value="Protein kinase-like (PK-like)"/>
    <property type="match status" value="1"/>
</dbReference>
<keyword evidence="9" id="KW-0812">Transmembrane</keyword>
<dbReference type="PANTHER" id="PTHR24363:SF0">
    <property type="entry name" value="SERINE_THREONINE KINASE LIKE DOMAIN CONTAINING 1"/>
    <property type="match status" value="1"/>
</dbReference>
<accession>A0A1Z3HNI7</accession>
<dbReference type="PROSITE" id="PS50011">
    <property type="entry name" value="PROTEIN_KINASE_DOM"/>
    <property type="match status" value="1"/>
</dbReference>
<name>A0A1Z3HNI7_9CYAN</name>
<dbReference type="InterPro" id="IPR008271">
    <property type="entry name" value="Ser/Thr_kinase_AS"/>
</dbReference>
<dbReference type="Gene3D" id="1.10.510.10">
    <property type="entry name" value="Transferase(Phosphotransferase) domain 1"/>
    <property type="match status" value="1"/>
</dbReference>
<evidence type="ECO:0000313" key="12">
    <source>
        <dbReference type="Proteomes" id="UP000191901"/>
    </source>
</evidence>
<dbReference type="OrthoDB" id="502205at2"/>